<dbReference type="AlphaFoldDB" id="A0AAE0F8T1"/>
<evidence type="ECO:0000313" key="1">
    <source>
        <dbReference type="EMBL" id="KAK3255146.1"/>
    </source>
</evidence>
<comment type="caution">
    <text evidence="1">The sequence shown here is derived from an EMBL/GenBank/DDBJ whole genome shotgun (WGS) entry which is preliminary data.</text>
</comment>
<accession>A0AAE0F8T1</accession>
<gene>
    <name evidence="1" type="ORF">CYMTET_35619</name>
</gene>
<proteinExistence type="predicted"/>
<dbReference type="Proteomes" id="UP001190700">
    <property type="component" value="Unassembled WGS sequence"/>
</dbReference>
<name>A0AAE0F8T1_9CHLO</name>
<sequence>MQYGNKSTVASVQIFREESASTPSEHAYVGEVTASPTVGVSDTINVYRFRDSQGDVSDYFDWFSAQNASCSTTCVTAGRICTEADLVADKARSQSSDYVSAFATNVDYQINGEFVGYSDCDTIPTNANVSPYLYVTTKQCVVVDSSSTVDDLSCEAVLSEDSGFGRICHCGFDNYRYVGPGTCSADKISSDAIRSNGTVDDCKELCDEDVQCAGFSVYRNDTEAITYCASYNYTTDTIDNAVSDAVCYVKNHTTSYATSSPTRAPTHTSLTVLPTTQTLEATDETITSS</sequence>
<protein>
    <submittedName>
        <fullName evidence="1">Uncharacterized protein</fullName>
    </submittedName>
</protein>
<dbReference type="EMBL" id="LGRX02022860">
    <property type="protein sequence ID" value="KAK3255146.1"/>
    <property type="molecule type" value="Genomic_DNA"/>
</dbReference>
<organism evidence="1 2">
    <name type="scientific">Cymbomonas tetramitiformis</name>
    <dbReference type="NCBI Taxonomy" id="36881"/>
    <lineage>
        <taxon>Eukaryota</taxon>
        <taxon>Viridiplantae</taxon>
        <taxon>Chlorophyta</taxon>
        <taxon>Pyramimonadophyceae</taxon>
        <taxon>Pyramimonadales</taxon>
        <taxon>Pyramimonadaceae</taxon>
        <taxon>Cymbomonas</taxon>
    </lineage>
</organism>
<evidence type="ECO:0000313" key="2">
    <source>
        <dbReference type="Proteomes" id="UP001190700"/>
    </source>
</evidence>
<reference evidence="1 2" key="1">
    <citation type="journal article" date="2015" name="Genome Biol. Evol.">
        <title>Comparative Genomics of a Bacterivorous Green Alga Reveals Evolutionary Causalities and Consequences of Phago-Mixotrophic Mode of Nutrition.</title>
        <authorList>
            <person name="Burns J.A."/>
            <person name="Paasch A."/>
            <person name="Narechania A."/>
            <person name="Kim E."/>
        </authorList>
    </citation>
    <scope>NUCLEOTIDE SEQUENCE [LARGE SCALE GENOMIC DNA]</scope>
    <source>
        <strain evidence="1 2">PLY_AMNH</strain>
    </source>
</reference>
<keyword evidence="2" id="KW-1185">Reference proteome</keyword>